<evidence type="ECO:0000256" key="2">
    <source>
        <dbReference type="SAM" id="Phobius"/>
    </source>
</evidence>
<keyword evidence="2" id="KW-0812">Transmembrane</keyword>
<dbReference type="GO" id="GO:0016491">
    <property type="term" value="F:oxidoreductase activity"/>
    <property type="evidence" value="ECO:0007669"/>
    <property type="project" value="UniProtKB-KW"/>
</dbReference>
<evidence type="ECO:0000313" key="5">
    <source>
        <dbReference type="Proteomes" id="UP000535501"/>
    </source>
</evidence>
<reference evidence="4 5" key="1">
    <citation type="submission" date="2020-08" db="EMBL/GenBank/DDBJ databases">
        <title>Genomic Encyclopedia of Type Strains, Phase IV (KMG-IV): sequencing the most valuable type-strain genomes for metagenomic binning, comparative biology and taxonomic classification.</title>
        <authorList>
            <person name="Goeker M."/>
        </authorList>
    </citation>
    <scope>NUCLEOTIDE SEQUENCE [LARGE SCALE GENOMIC DNA]</scope>
    <source>
        <strain evidence="4 5">DSM 102134</strain>
    </source>
</reference>
<evidence type="ECO:0000256" key="1">
    <source>
        <dbReference type="ARBA" id="ARBA00023002"/>
    </source>
</evidence>
<dbReference type="Gene3D" id="3.30.9.10">
    <property type="entry name" value="D-Amino Acid Oxidase, subunit A, domain 2"/>
    <property type="match status" value="1"/>
</dbReference>
<dbReference type="GO" id="GO:0005737">
    <property type="term" value="C:cytoplasm"/>
    <property type="evidence" value="ECO:0007669"/>
    <property type="project" value="TreeGrafter"/>
</dbReference>
<dbReference type="Proteomes" id="UP000535501">
    <property type="component" value="Unassembled WGS sequence"/>
</dbReference>
<name>A0A7X0DB87_9HYPH</name>
<gene>
    <name evidence="4" type="ORF">HNQ75_000283</name>
</gene>
<evidence type="ECO:0000259" key="3">
    <source>
        <dbReference type="Pfam" id="PF01266"/>
    </source>
</evidence>
<keyword evidence="5" id="KW-1185">Reference proteome</keyword>
<dbReference type="AlphaFoldDB" id="A0A7X0DB87"/>
<sequence>MANADSLAGGAGQSLPASAYLLILGAGVMGLWAAVKADRLGLRTLLLDAGRTGGGASGGLLGALMPHTPDRWNDKKQFQLEALVSLEEEVARLESETGLSTGYRRCGRLIPLPKPHLRDIAVRNAEEARENWATAGRSFSWQVLDNAPDAGWPDAAACEAGLVHETLSGRISPRLLTRALRARLELSDHVQVAENAAAARIDPKARLVHLSGGASIAFGHCIVAAGRQSFPLLQAIEPAPNRPLGRPVKGQAALLQADIDPTRPVIFLNGLYVVPHDDGTVAIGSTSEEEFADAVTTDGRLDDLLERARQLVPDLQQATVIERWAGLRPKAIGREPMVGPHPDHPSLVALTGGFKVSFGLAHRLADAALAGVAGNPMSLPPPFVFADHLRLARDPS</sequence>
<dbReference type="InterPro" id="IPR036188">
    <property type="entry name" value="FAD/NAD-bd_sf"/>
</dbReference>
<proteinExistence type="predicted"/>
<accession>A0A7X0DB87</accession>
<keyword evidence="2" id="KW-1133">Transmembrane helix</keyword>
<dbReference type="EMBL" id="JACHEJ010000001">
    <property type="protein sequence ID" value="MBB6178340.1"/>
    <property type="molecule type" value="Genomic_DNA"/>
</dbReference>
<dbReference type="PANTHER" id="PTHR13847">
    <property type="entry name" value="SARCOSINE DEHYDROGENASE-RELATED"/>
    <property type="match status" value="1"/>
</dbReference>
<protein>
    <submittedName>
        <fullName evidence="4">Glycine/D-amino acid oxidase-like deaminating enzyme</fullName>
    </submittedName>
</protein>
<feature type="transmembrane region" description="Helical" evidence="2">
    <location>
        <begin position="17"/>
        <end position="35"/>
    </location>
</feature>
<dbReference type="RefSeq" id="WP_077546856.1">
    <property type="nucleotide sequence ID" value="NZ_JACHEJ010000001.1"/>
</dbReference>
<dbReference type="Gene3D" id="3.50.50.60">
    <property type="entry name" value="FAD/NAD(P)-binding domain"/>
    <property type="match status" value="1"/>
</dbReference>
<dbReference type="SUPFAM" id="SSF51905">
    <property type="entry name" value="FAD/NAD(P)-binding domain"/>
    <property type="match status" value="1"/>
</dbReference>
<keyword evidence="2" id="KW-0472">Membrane</keyword>
<keyword evidence="1" id="KW-0560">Oxidoreductase</keyword>
<comment type="caution">
    <text evidence="4">The sequence shown here is derived from an EMBL/GenBank/DDBJ whole genome shotgun (WGS) entry which is preliminary data.</text>
</comment>
<evidence type="ECO:0000313" key="4">
    <source>
        <dbReference type="EMBL" id="MBB6178340.1"/>
    </source>
</evidence>
<dbReference type="InterPro" id="IPR006076">
    <property type="entry name" value="FAD-dep_OxRdtase"/>
</dbReference>
<organism evidence="4 5">
    <name type="scientific">Pseudorhizobium flavum</name>
    <dbReference type="NCBI Taxonomy" id="1335061"/>
    <lineage>
        <taxon>Bacteria</taxon>
        <taxon>Pseudomonadati</taxon>
        <taxon>Pseudomonadota</taxon>
        <taxon>Alphaproteobacteria</taxon>
        <taxon>Hyphomicrobiales</taxon>
        <taxon>Rhizobiaceae</taxon>
        <taxon>Rhizobium/Agrobacterium group</taxon>
        <taxon>Pseudorhizobium</taxon>
    </lineage>
</organism>
<dbReference type="PANTHER" id="PTHR13847:SF289">
    <property type="entry name" value="GLYCINE OXIDASE"/>
    <property type="match status" value="1"/>
</dbReference>
<dbReference type="Pfam" id="PF01266">
    <property type="entry name" value="DAO"/>
    <property type="match status" value="1"/>
</dbReference>
<feature type="domain" description="FAD dependent oxidoreductase" evidence="3">
    <location>
        <begin position="22"/>
        <end position="366"/>
    </location>
</feature>